<evidence type="ECO:0008006" key="4">
    <source>
        <dbReference type="Google" id="ProtNLM"/>
    </source>
</evidence>
<feature type="chain" id="PRO_5014356894" description="DUF4148 domain-containing protein" evidence="1">
    <location>
        <begin position="22"/>
        <end position="86"/>
    </location>
</feature>
<dbReference type="KEGG" id="pter:C2L65_31635"/>
<organism evidence="2 3">
    <name type="scientific">Paraburkholderia terrae</name>
    <dbReference type="NCBI Taxonomy" id="311230"/>
    <lineage>
        <taxon>Bacteria</taxon>
        <taxon>Pseudomonadati</taxon>
        <taxon>Pseudomonadota</taxon>
        <taxon>Betaproteobacteria</taxon>
        <taxon>Burkholderiales</taxon>
        <taxon>Burkholderiaceae</taxon>
        <taxon>Paraburkholderia</taxon>
    </lineage>
</organism>
<gene>
    <name evidence="2" type="ORF">C2L65_31635</name>
</gene>
<feature type="signal peptide" evidence="1">
    <location>
        <begin position="1"/>
        <end position="21"/>
    </location>
</feature>
<evidence type="ECO:0000313" key="3">
    <source>
        <dbReference type="Proteomes" id="UP000243502"/>
    </source>
</evidence>
<protein>
    <recommendedName>
        <fullName evidence="4">DUF4148 domain-containing protein</fullName>
    </recommendedName>
</protein>
<keyword evidence="1" id="KW-0732">Signal</keyword>
<dbReference type="AlphaFoldDB" id="A0A2I8EXC1"/>
<dbReference type="OrthoDB" id="9103147at2"/>
<name>A0A2I8EXC1_9BURK</name>
<evidence type="ECO:0000256" key="1">
    <source>
        <dbReference type="SAM" id="SignalP"/>
    </source>
</evidence>
<sequence>MKLVQFIVAASMLVPAVSSFAQSTPLTLNDDVRAQLAHDKMTYRYSDASDREQASISDAKRSATLPHQITGMDMGRYSLSVVRPSF</sequence>
<accession>A0A2I8EXC1</accession>
<reference evidence="2 3" key="1">
    <citation type="submission" date="2018-01" db="EMBL/GenBank/DDBJ databases">
        <title>Species boundaries and ecological features among Paraburkholderia terrae DSMZ17804T, P. hospita DSMZ17164T and P. caribensis DSMZ13236T.</title>
        <authorList>
            <person name="Pratama A.A."/>
        </authorList>
    </citation>
    <scope>NUCLEOTIDE SEQUENCE [LARGE SCALE GENOMIC DNA]</scope>
    <source>
        <strain evidence="2 3">DSM 17804</strain>
    </source>
</reference>
<dbReference type="Proteomes" id="UP000243502">
    <property type="component" value="Chromosome 3"/>
</dbReference>
<proteinExistence type="predicted"/>
<dbReference type="RefSeq" id="WP_042315359.1">
    <property type="nucleotide sequence ID" value="NZ_CP026113.1"/>
</dbReference>
<evidence type="ECO:0000313" key="2">
    <source>
        <dbReference type="EMBL" id="AUT64263.1"/>
    </source>
</evidence>
<dbReference type="EMBL" id="CP026113">
    <property type="protein sequence ID" value="AUT64263.1"/>
    <property type="molecule type" value="Genomic_DNA"/>
</dbReference>